<protein>
    <submittedName>
        <fullName evidence="4">Shikimate dehydrogenase</fullName>
    </submittedName>
</protein>
<dbReference type="SUPFAM" id="SSF53223">
    <property type="entry name" value="Aminoacid dehydrogenase-like, N-terminal domain"/>
    <property type="match status" value="1"/>
</dbReference>
<evidence type="ECO:0000259" key="3">
    <source>
        <dbReference type="Pfam" id="PF08501"/>
    </source>
</evidence>
<accession>A0A2M9HTC9</accession>
<dbReference type="InterPro" id="IPR046346">
    <property type="entry name" value="Aminoacid_DH-like_N_sf"/>
</dbReference>
<gene>
    <name evidence="4" type="ORF">CUU80_02730</name>
</gene>
<keyword evidence="2" id="KW-0057">Aromatic amino acid biosynthesis</keyword>
<evidence type="ECO:0000256" key="2">
    <source>
        <dbReference type="ARBA" id="ARBA00023141"/>
    </source>
</evidence>
<dbReference type="Gene3D" id="3.40.50.720">
    <property type="entry name" value="NAD(P)-binding Rossmann-like Domain"/>
    <property type="match status" value="1"/>
</dbReference>
<dbReference type="InterPro" id="IPR013708">
    <property type="entry name" value="Shikimate_DH-bd_N"/>
</dbReference>
<name>A0A2M9HTC9_9BIFI</name>
<dbReference type="Proteomes" id="UP000228755">
    <property type="component" value="Unassembled WGS sequence"/>
</dbReference>
<proteinExistence type="predicted"/>
<organism evidence="4 5">
    <name type="scientific">Bifidobacterium scaligerum</name>
    <dbReference type="NCBI Taxonomy" id="2052656"/>
    <lineage>
        <taxon>Bacteria</taxon>
        <taxon>Bacillati</taxon>
        <taxon>Actinomycetota</taxon>
        <taxon>Actinomycetes</taxon>
        <taxon>Bifidobacteriales</taxon>
        <taxon>Bifidobacteriaceae</taxon>
        <taxon>Bifidobacterium</taxon>
    </lineage>
</organism>
<dbReference type="OrthoDB" id="9776868at2"/>
<evidence type="ECO:0000313" key="4">
    <source>
        <dbReference type="EMBL" id="PJM80059.1"/>
    </source>
</evidence>
<reference evidence="4 5" key="1">
    <citation type="submission" date="2017-11" db="EMBL/GenBank/DDBJ databases">
        <title>Draft genome sequences of strains TRE 1, TRE D, TRE H and TRI 7, isolated from tamarins, belonging to four potential novel Bifidobacterium species.</title>
        <authorList>
            <person name="Mattarelli P."/>
            <person name="Modesto M."/>
            <person name="Bonetti A."/>
            <person name="Puglisi E."/>
            <person name="Morelli L."/>
        </authorList>
    </citation>
    <scope>NUCLEOTIDE SEQUENCE [LARGE SCALE GENOMIC DNA]</scope>
    <source>
        <strain evidence="5">TRED</strain>
    </source>
</reference>
<dbReference type="PANTHER" id="PTHR21089">
    <property type="entry name" value="SHIKIMATE DEHYDROGENASE"/>
    <property type="match status" value="1"/>
</dbReference>
<dbReference type="SUPFAM" id="SSF51735">
    <property type="entry name" value="NAD(P)-binding Rossmann-fold domains"/>
    <property type="match status" value="1"/>
</dbReference>
<keyword evidence="5" id="KW-1185">Reference proteome</keyword>
<dbReference type="RefSeq" id="WP_100495824.1">
    <property type="nucleotide sequence ID" value="NZ_PGLQ01000001.1"/>
</dbReference>
<dbReference type="GO" id="GO:0019632">
    <property type="term" value="P:shikimate metabolic process"/>
    <property type="evidence" value="ECO:0007669"/>
    <property type="project" value="TreeGrafter"/>
</dbReference>
<comment type="pathway">
    <text evidence="1">Metabolic intermediate biosynthesis; chorismate biosynthesis; chorismate from D-erythrose 4-phosphate and phosphoenolpyruvate: step 4/7.</text>
</comment>
<dbReference type="GO" id="GO:0050661">
    <property type="term" value="F:NADP binding"/>
    <property type="evidence" value="ECO:0007669"/>
    <property type="project" value="TreeGrafter"/>
</dbReference>
<dbReference type="GO" id="GO:0004764">
    <property type="term" value="F:shikimate 3-dehydrogenase (NADP+) activity"/>
    <property type="evidence" value="ECO:0007669"/>
    <property type="project" value="InterPro"/>
</dbReference>
<sequence length="323" mass="35065">MANHHCAVLGKPIAHSLSPVLHNAAYQALGLAEWHYDKHEVGEDDLDAFLKGLDPSWAGLSLTMPLKKTIQPYGIPSNLWAKELHIANTAVFDWSKATYDDQGWPHGKPGIRLYNTDVVGIQLAFDNANREFGEHHKPDRSLNALIIGNGNTATSAAAACAMMPEIGHVTVAARHPGKNPGLNDVVDKFIKTNHPYDEIGLDDVAALTAVAGQAEYAINTIPGHAADGVAEMLVDGTASVHGLLLDVVYDPRPTKLMKAWRNRGGRAIGGEEMLLYQALVQVLLMTGIWDTDPPSDADQRLQDTTTEDDHLEIAMRKALEEAL</sequence>
<dbReference type="GO" id="GO:0009423">
    <property type="term" value="P:chorismate biosynthetic process"/>
    <property type="evidence" value="ECO:0007669"/>
    <property type="project" value="TreeGrafter"/>
</dbReference>
<dbReference type="EMBL" id="PGLQ01000001">
    <property type="protein sequence ID" value="PJM80059.1"/>
    <property type="molecule type" value="Genomic_DNA"/>
</dbReference>
<dbReference type="InterPro" id="IPR036291">
    <property type="entry name" value="NAD(P)-bd_dom_sf"/>
</dbReference>
<feature type="domain" description="Shikimate dehydrogenase substrate binding N-terminal" evidence="3">
    <location>
        <begin position="8"/>
        <end position="73"/>
    </location>
</feature>
<dbReference type="GO" id="GO:0009073">
    <property type="term" value="P:aromatic amino acid family biosynthetic process"/>
    <property type="evidence" value="ECO:0007669"/>
    <property type="project" value="UniProtKB-KW"/>
</dbReference>
<dbReference type="InterPro" id="IPR022893">
    <property type="entry name" value="Shikimate_DH_fam"/>
</dbReference>
<dbReference type="Pfam" id="PF08501">
    <property type="entry name" value="Shikimate_dh_N"/>
    <property type="match status" value="1"/>
</dbReference>
<evidence type="ECO:0000313" key="5">
    <source>
        <dbReference type="Proteomes" id="UP000228755"/>
    </source>
</evidence>
<keyword evidence="2" id="KW-0028">Amino-acid biosynthesis</keyword>
<dbReference type="Gene3D" id="3.40.50.10860">
    <property type="entry name" value="Leucine Dehydrogenase, chain A, domain 1"/>
    <property type="match status" value="1"/>
</dbReference>
<dbReference type="PANTHER" id="PTHR21089:SF1">
    <property type="entry name" value="BIFUNCTIONAL 3-DEHYDROQUINATE DEHYDRATASE_SHIKIMATE DEHYDROGENASE, CHLOROPLASTIC"/>
    <property type="match status" value="1"/>
</dbReference>
<comment type="caution">
    <text evidence="4">The sequence shown here is derived from an EMBL/GenBank/DDBJ whole genome shotgun (WGS) entry which is preliminary data.</text>
</comment>
<dbReference type="AlphaFoldDB" id="A0A2M9HTC9"/>
<dbReference type="GO" id="GO:0005829">
    <property type="term" value="C:cytosol"/>
    <property type="evidence" value="ECO:0007669"/>
    <property type="project" value="TreeGrafter"/>
</dbReference>
<evidence type="ECO:0000256" key="1">
    <source>
        <dbReference type="ARBA" id="ARBA00004871"/>
    </source>
</evidence>